<keyword evidence="1" id="KW-0175">Coiled coil</keyword>
<dbReference type="PATRIC" id="fig|1137280.3.peg.1871"/>
<dbReference type="Proteomes" id="UP000035057">
    <property type="component" value="Unassembled WGS sequence"/>
</dbReference>
<dbReference type="EMBL" id="ANIE01000005">
    <property type="protein sequence ID" value="KEF31707.1"/>
    <property type="molecule type" value="Genomic_DNA"/>
</dbReference>
<dbReference type="AlphaFoldDB" id="A0A072N3A8"/>
<comment type="caution">
    <text evidence="4">The sequence shown here is derived from an EMBL/GenBank/DDBJ whole genome shotgun (WGS) entry which is preliminary data.</text>
</comment>
<keyword evidence="3" id="KW-0812">Transmembrane</keyword>
<dbReference type="RefSeq" id="WP_036131010.1">
    <property type="nucleotide sequence ID" value="NZ_ANIE01000005.1"/>
</dbReference>
<accession>A0A072N3A8</accession>
<dbReference type="STRING" id="1137280.D777_02056"/>
<evidence type="ECO:0008006" key="6">
    <source>
        <dbReference type="Google" id="ProtNLM"/>
    </source>
</evidence>
<sequence>MEPIRPDDDELRADAPIGSSDRKKTAEKKSADVPKRQGGGDKPPAKREVSRFGGNGGGSGKGGLVLVWLLMVALGVAAVAGWYSQNQRIQALEGQLEEADYWARQSKLALARFEGELSETGESLQESGESLGAQIASNKKAVETANSEIRKLWVVANERNKARLNEQQDRIAALETSSAEQGKALSGLETDLEKARSSLVADLAALKEQVRTSVVALEESDRAAADQLTTLNQQMADVDQVVERRIRRFEQEQKLGLSGMEGRISSLEKNASGMADESRVRALQSELANLQQTVKVLDSSRAQLTSRLVRLSEEVNALRAQTRQ</sequence>
<organism evidence="4 5">
    <name type="scientific">Marinobacter nitratireducens</name>
    <dbReference type="NCBI Taxonomy" id="1137280"/>
    <lineage>
        <taxon>Bacteria</taxon>
        <taxon>Pseudomonadati</taxon>
        <taxon>Pseudomonadota</taxon>
        <taxon>Gammaproteobacteria</taxon>
        <taxon>Pseudomonadales</taxon>
        <taxon>Marinobacteraceae</taxon>
        <taxon>Marinobacter</taxon>
    </lineage>
</organism>
<feature type="coiled-coil region" evidence="1">
    <location>
        <begin position="280"/>
        <end position="321"/>
    </location>
</feature>
<protein>
    <recommendedName>
        <fullName evidence="6">Chromosome segregation ATPase</fullName>
    </recommendedName>
</protein>
<dbReference type="OrthoDB" id="5700790at2"/>
<keyword evidence="3" id="KW-0472">Membrane</keyword>
<name>A0A072N3A8_9GAMM</name>
<keyword evidence="5" id="KW-1185">Reference proteome</keyword>
<evidence type="ECO:0000256" key="3">
    <source>
        <dbReference type="SAM" id="Phobius"/>
    </source>
</evidence>
<evidence type="ECO:0000313" key="4">
    <source>
        <dbReference type="EMBL" id="KEF31707.1"/>
    </source>
</evidence>
<feature type="compositionally biased region" description="Basic and acidic residues" evidence="2">
    <location>
        <begin position="20"/>
        <end position="50"/>
    </location>
</feature>
<gene>
    <name evidence="4" type="ORF">D777_02056</name>
</gene>
<proteinExistence type="predicted"/>
<evidence type="ECO:0000256" key="2">
    <source>
        <dbReference type="SAM" id="MobiDB-lite"/>
    </source>
</evidence>
<evidence type="ECO:0000256" key="1">
    <source>
        <dbReference type="SAM" id="Coils"/>
    </source>
</evidence>
<feature type="region of interest" description="Disordered" evidence="2">
    <location>
        <begin position="1"/>
        <end position="54"/>
    </location>
</feature>
<keyword evidence="3" id="KW-1133">Transmembrane helix</keyword>
<feature type="transmembrane region" description="Helical" evidence="3">
    <location>
        <begin position="65"/>
        <end position="83"/>
    </location>
</feature>
<evidence type="ECO:0000313" key="5">
    <source>
        <dbReference type="Proteomes" id="UP000035057"/>
    </source>
</evidence>
<reference evidence="4 5" key="1">
    <citation type="submission" date="2012-12" db="EMBL/GenBank/DDBJ databases">
        <title>Genome assembly of Marinobacter sp. AK21.</title>
        <authorList>
            <person name="Khatri I."/>
            <person name="Kumar R."/>
            <person name="Vaidya B."/>
            <person name="Subramanian S."/>
            <person name="Pinnaka A."/>
        </authorList>
    </citation>
    <scope>NUCLEOTIDE SEQUENCE [LARGE SCALE GENOMIC DNA]</scope>
    <source>
        <strain evidence="4 5">AK21</strain>
    </source>
</reference>